<reference evidence="1" key="1">
    <citation type="journal article" date="2012" name="Nature">
        <title>The oyster genome reveals stress adaptation and complexity of shell formation.</title>
        <authorList>
            <person name="Zhang G."/>
            <person name="Fang X."/>
            <person name="Guo X."/>
            <person name="Li L."/>
            <person name="Luo R."/>
            <person name="Xu F."/>
            <person name="Yang P."/>
            <person name="Zhang L."/>
            <person name="Wang X."/>
            <person name="Qi H."/>
            <person name="Xiong Z."/>
            <person name="Que H."/>
            <person name="Xie Y."/>
            <person name="Holland P.W."/>
            <person name="Paps J."/>
            <person name="Zhu Y."/>
            <person name="Wu F."/>
            <person name="Chen Y."/>
            <person name="Wang J."/>
            <person name="Peng C."/>
            <person name="Meng J."/>
            <person name="Yang L."/>
            <person name="Liu J."/>
            <person name="Wen B."/>
            <person name="Zhang N."/>
            <person name="Huang Z."/>
            <person name="Zhu Q."/>
            <person name="Feng Y."/>
            <person name="Mount A."/>
            <person name="Hedgecock D."/>
            <person name="Xu Z."/>
            <person name="Liu Y."/>
            <person name="Domazet-Loso T."/>
            <person name="Du Y."/>
            <person name="Sun X."/>
            <person name="Zhang S."/>
            <person name="Liu B."/>
            <person name="Cheng P."/>
            <person name="Jiang X."/>
            <person name="Li J."/>
            <person name="Fan D."/>
            <person name="Wang W."/>
            <person name="Fu W."/>
            <person name="Wang T."/>
            <person name="Wang B."/>
            <person name="Zhang J."/>
            <person name="Peng Z."/>
            <person name="Li Y."/>
            <person name="Li N."/>
            <person name="Wang J."/>
            <person name="Chen M."/>
            <person name="He Y."/>
            <person name="Tan F."/>
            <person name="Song X."/>
            <person name="Zheng Q."/>
            <person name="Huang R."/>
            <person name="Yang H."/>
            <person name="Du X."/>
            <person name="Chen L."/>
            <person name="Yang M."/>
            <person name="Gaffney P.M."/>
            <person name="Wang S."/>
            <person name="Luo L."/>
            <person name="She Z."/>
            <person name="Ming Y."/>
            <person name="Huang W."/>
            <person name="Zhang S."/>
            <person name="Huang B."/>
            <person name="Zhang Y."/>
            <person name="Qu T."/>
            <person name="Ni P."/>
            <person name="Miao G."/>
            <person name="Wang J."/>
            <person name="Wang Q."/>
            <person name="Steinberg C.E."/>
            <person name="Wang H."/>
            <person name="Li N."/>
            <person name="Qian L."/>
            <person name="Zhang G."/>
            <person name="Li Y."/>
            <person name="Yang H."/>
            <person name="Liu X."/>
            <person name="Wang J."/>
            <person name="Yin Y."/>
            <person name="Wang J."/>
        </authorList>
    </citation>
    <scope>NUCLEOTIDE SEQUENCE [LARGE SCALE GENOMIC DNA]</scope>
    <source>
        <strain evidence="1">05x7-T-G4-1.051#20</strain>
    </source>
</reference>
<dbReference type="PROSITE" id="PS51416">
    <property type="entry name" value="MIB_HERC2"/>
    <property type="match status" value="1"/>
</dbReference>
<protein>
    <submittedName>
        <fullName evidence="1">Uncharacterized protein</fullName>
    </submittedName>
</protein>
<dbReference type="InterPro" id="IPR010606">
    <property type="entry name" value="Mib_Herc2"/>
</dbReference>
<organism evidence="1">
    <name type="scientific">Magallana gigas</name>
    <name type="common">Pacific oyster</name>
    <name type="synonym">Crassostrea gigas</name>
    <dbReference type="NCBI Taxonomy" id="29159"/>
    <lineage>
        <taxon>Eukaryota</taxon>
        <taxon>Metazoa</taxon>
        <taxon>Spiralia</taxon>
        <taxon>Lophotrochozoa</taxon>
        <taxon>Mollusca</taxon>
        <taxon>Bivalvia</taxon>
        <taxon>Autobranchia</taxon>
        <taxon>Pteriomorphia</taxon>
        <taxon>Ostreida</taxon>
        <taxon>Ostreoidea</taxon>
        <taxon>Ostreidae</taxon>
        <taxon>Magallana</taxon>
    </lineage>
</organism>
<dbReference type="InterPro" id="IPR037252">
    <property type="entry name" value="Mib_Herc2_sf"/>
</dbReference>
<proteinExistence type="predicted"/>
<dbReference type="GO" id="GO:0016567">
    <property type="term" value="P:protein ubiquitination"/>
    <property type="evidence" value="ECO:0007669"/>
    <property type="project" value="InterPro"/>
</dbReference>
<gene>
    <name evidence="1" type="ORF">CGI_10001501</name>
</gene>
<dbReference type="GO" id="GO:0046872">
    <property type="term" value="F:metal ion binding"/>
    <property type="evidence" value="ECO:0007669"/>
    <property type="project" value="InterPro"/>
</dbReference>
<evidence type="ECO:0000313" key="1">
    <source>
        <dbReference type="EMBL" id="EKC25530.1"/>
    </source>
</evidence>
<sequence length="233" mass="26149">MAGKCLEQMKTAFKDIIHDNVECSGRSPLGAGLVLCLSGIWSAPYCSMGSFGVRTRIVIITCGKPTAFDCENDSGIFEDTDLSIPDIQNPYGLNRCFLGTMIMGSHGGKIIPFHEARQFGRYALNINLASKVIERHPTEVNISKEMIKMEVFGLQNVSERDLEDVREIIEKKHAYRSSICFEKEKEEAEEGEFQEKYAYMPNVGTRVRRGPDWRWKNQDGLGAGTVTGHSERC</sequence>
<dbReference type="GO" id="GO:0004842">
    <property type="term" value="F:ubiquitin-protein transferase activity"/>
    <property type="evidence" value="ECO:0007669"/>
    <property type="project" value="InterPro"/>
</dbReference>
<dbReference type="InParanoid" id="K1Q9M2"/>
<dbReference type="SUPFAM" id="SSF159034">
    <property type="entry name" value="Mib/herc2 domain-like"/>
    <property type="match status" value="1"/>
</dbReference>
<dbReference type="AlphaFoldDB" id="K1Q9M2"/>
<dbReference type="Gene3D" id="2.30.30.40">
    <property type="entry name" value="SH3 Domains"/>
    <property type="match status" value="1"/>
</dbReference>
<name>K1Q9M2_MAGGI</name>
<accession>K1Q9M2</accession>
<dbReference type="HOGENOM" id="CLU_1190856_0_0_1"/>
<dbReference type="EMBL" id="JH816768">
    <property type="protein sequence ID" value="EKC25530.1"/>
    <property type="molecule type" value="Genomic_DNA"/>
</dbReference>